<dbReference type="OrthoDB" id="9781988at2"/>
<keyword evidence="1" id="KW-0812">Transmembrane</keyword>
<dbReference type="Gene3D" id="1.10.287.950">
    <property type="entry name" value="Methyl-accepting chemotaxis protein"/>
    <property type="match status" value="1"/>
</dbReference>
<sequence length="189" mass="21777">MTEEKSTQSDPEDIDSSQVVEEAALEAEHRVANDMAQYMSQFARSFEASARRWELVVYPSMLAFIILAGYGFFLIYQLTSDINKITYQMADIQTSMVNINQNFSSTTNNMNTVAKNMVKITDYMQQMSHDIKEQNAAMGAIVVTMRDMTQSIDSMSNTMYYMRYDTQLMGRNIENVSGPMRFMNNFMPW</sequence>
<gene>
    <name evidence="2" type="ORF">DFR30_1805</name>
</gene>
<dbReference type="Proteomes" id="UP000295707">
    <property type="component" value="Unassembled WGS sequence"/>
</dbReference>
<keyword evidence="3" id="KW-1185">Reference proteome</keyword>
<protein>
    <submittedName>
        <fullName evidence="2">Uncharacterized protein</fullName>
    </submittedName>
</protein>
<feature type="transmembrane region" description="Helical" evidence="1">
    <location>
        <begin position="55"/>
        <end position="76"/>
    </location>
</feature>
<dbReference type="SUPFAM" id="SSF58104">
    <property type="entry name" value="Methyl-accepting chemotaxis protein (MCP) signaling domain"/>
    <property type="match status" value="1"/>
</dbReference>
<proteinExistence type="predicted"/>
<organism evidence="2 3">
    <name type="scientific">Thiogranum longum</name>
    <dbReference type="NCBI Taxonomy" id="1537524"/>
    <lineage>
        <taxon>Bacteria</taxon>
        <taxon>Pseudomonadati</taxon>
        <taxon>Pseudomonadota</taxon>
        <taxon>Gammaproteobacteria</taxon>
        <taxon>Chromatiales</taxon>
        <taxon>Ectothiorhodospiraceae</taxon>
        <taxon>Thiogranum</taxon>
    </lineage>
</organism>
<reference evidence="2 3" key="1">
    <citation type="submission" date="2019-03" db="EMBL/GenBank/DDBJ databases">
        <title>Genomic Encyclopedia of Type Strains, Phase IV (KMG-IV): sequencing the most valuable type-strain genomes for metagenomic binning, comparative biology and taxonomic classification.</title>
        <authorList>
            <person name="Goeker M."/>
        </authorList>
    </citation>
    <scope>NUCLEOTIDE SEQUENCE [LARGE SCALE GENOMIC DNA]</scope>
    <source>
        <strain evidence="2 3">DSM 19610</strain>
    </source>
</reference>
<dbReference type="EMBL" id="SMFX01000001">
    <property type="protein sequence ID" value="TCK18527.1"/>
    <property type="molecule type" value="Genomic_DNA"/>
</dbReference>
<name>A0A4R1H9G3_9GAMM</name>
<comment type="caution">
    <text evidence="2">The sequence shown here is derived from an EMBL/GenBank/DDBJ whole genome shotgun (WGS) entry which is preliminary data.</text>
</comment>
<keyword evidence="1" id="KW-0472">Membrane</keyword>
<evidence type="ECO:0000313" key="3">
    <source>
        <dbReference type="Proteomes" id="UP000295707"/>
    </source>
</evidence>
<evidence type="ECO:0000313" key="2">
    <source>
        <dbReference type="EMBL" id="TCK18527.1"/>
    </source>
</evidence>
<dbReference type="AlphaFoldDB" id="A0A4R1H9G3"/>
<keyword evidence="1" id="KW-1133">Transmembrane helix</keyword>
<evidence type="ECO:0000256" key="1">
    <source>
        <dbReference type="SAM" id="Phobius"/>
    </source>
</evidence>
<dbReference type="RefSeq" id="WP_132972422.1">
    <property type="nucleotide sequence ID" value="NZ_SMFX01000001.1"/>
</dbReference>
<accession>A0A4R1H9G3</accession>